<sequence>MDLTPGTAALVIGGDARAAAQVAALLEADAVVTVVAPIATASIEDLAERGLITWHAREAHIADVQSAGIVLTGHADRGAPDQILDVGSVTLVGGGPGDPGLVTVAGRAAIERADVIVTDRLAPLAALAWARPDAEIIDVAKIPGGRSTSQDEINQLLVEHAKAGKNVVRFKGGDNFVFGRGSEELLACLDAGIEARVIPGVSSAIAAPALAGIPVTHRGLTQGFTVISGHVPPGHPESTLDHQALATSGTTIVVLMGVRTLSAICAALVDGGLDPETPAAVIADGTLPSQQVVRATLATIAEAAADLGAPAVAVIGEVADIEGLA</sequence>
<keyword evidence="5" id="KW-0627">Porphyrin biosynthesis</keyword>
<dbReference type="InterPro" id="IPR006366">
    <property type="entry name" value="CobA/CysG_C"/>
</dbReference>
<dbReference type="NCBIfam" id="NF004790">
    <property type="entry name" value="PRK06136.1"/>
    <property type="match status" value="1"/>
</dbReference>
<keyword evidence="2 7" id="KW-0489">Methyltransferase</keyword>
<dbReference type="InterPro" id="IPR000878">
    <property type="entry name" value="4pyrrol_Mease"/>
</dbReference>
<dbReference type="PANTHER" id="PTHR45790:SF3">
    <property type="entry name" value="S-ADENOSYL-L-METHIONINE-DEPENDENT UROPORPHYRINOGEN III METHYLTRANSFERASE, CHLOROPLASTIC"/>
    <property type="match status" value="1"/>
</dbReference>
<dbReference type="CDD" id="cd11642">
    <property type="entry name" value="SUMT"/>
    <property type="match status" value="1"/>
</dbReference>
<comment type="caution">
    <text evidence="7">The sequence shown here is derived from an EMBL/GenBank/DDBJ whole genome shotgun (WGS) entry which is preliminary data.</text>
</comment>
<dbReference type="InterPro" id="IPR035996">
    <property type="entry name" value="4pyrrol_Methylase_sf"/>
</dbReference>
<dbReference type="AlphaFoldDB" id="A0A5M4FAN4"/>
<dbReference type="RefSeq" id="WP_149690070.1">
    <property type="nucleotide sequence ID" value="NZ_SDPQ02000003.1"/>
</dbReference>
<dbReference type="GO" id="GO:0032259">
    <property type="term" value="P:methylation"/>
    <property type="evidence" value="ECO:0007669"/>
    <property type="project" value="UniProtKB-KW"/>
</dbReference>
<dbReference type="InterPro" id="IPR014777">
    <property type="entry name" value="4pyrrole_Mease_sub1"/>
</dbReference>
<evidence type="ECO:0000256" key="4">
    <source>
        <dbReference type="ARBA" id="ARBA00022691"/>
    </source>
</evidence>
<name>A0A5M4FAN4_9ACTN</name>
<dbReference type="EC" id="2.1.1.107" evidence="1"/>
<dbReference type="SUPFAM" id="SSF53790">
    <property type="entry name" value="Tetrapyrrole methylase"/>
    <property type="match status" value="1"/>
</dbReference>
<dbReference type="PANTHER" id="PTHR45790">
    <property type="entry name" value="SIROHEME SYNTHASE-RELATED"/>
    <property type="match status" value="1"/>
</dbReference>
<dbReference type="GO" id="GO:0019354">
    <property type="term" value="P:siroheme biosynthetic process"/>
    <property type="evidence" value="ECO:0007669"/>
    <property type="project" value="InterPro"/>
</dbReference>
<dbReference type="Pfam" id="PF00590">
    <property type="entry name" value="TP_methylase"/>
    <property type="match status" value="1"/>
</dbReference>
<evidence type="ECO:0000256" key="3">
    <source>
        <dbReference type="ARBA" id="ARBA00022679"/>
    </source>
</evidence>
<proteinExistence type="predicted"/>
<evidence type="ECO:0000313" key="7">
    <source>
        <dbReference type="EMBL" id="KAA1395404.1"/>
    </source>
</evidence>
<dbReference type="InterPro" id="IPR050161">
    <property type="entry name" value="Siro_Cobalamin_biosynth"/>
</dbReference>
<dbReference type="Gene3D" id="3.30.950.10">
    <property type="entry name" value="Methyltransferase, Cobalt-precorrin-4 Transmethylase, Domain 2"/>
    <property type="match status" value="1"/>
</dbReference>
<dbReference type="OrthoDB" id="9815856at2"/>
<evidence type="ECO:0000256" key="1">
    <source>
        <dbReference type="ARBA" id="ARBA00012162"/>
    </source>
</evidence>
<accession>A0A5M4FAN4</accession>
<dbReference type="Gene3D" id="3.40.1010.10">
    <property type="entry name" value="Cobalt-precorrin-4 Transmethylase, Domain 1"/>
    <property type="match status" value="1"/>
</dbReference>
<evidence type="ECO:0000313" key="8">
    <source>
        <dbReference type="Proteomes" id="UP000380867"/>
    </source>
</evidence>
<protein>
    <recommendedName>
        <fullName evidence="1">uroporphyrinogen-III C-methyltransferase</fullName>
        <ecNumber evidence="1">2.1.1.107</ecNumber>
    </recommendedName>
</protein>
<dbReference type="EMBL" id="SDPQ02000003">
    <property type="protein sequence ID" value="KAA1395404.1"/>
    <property type="molecule type" value="Genomic_DNA"/>
</dbReference>
<organism evidence="7 8">
    <name type="scientific">Aeromicrobium ginsengisoli</name>
    <dbReference type="NCBI Taxonomy" id="363867"/>
    <lineage>
        <taxon>Bacteria</taxon>
        <taxon>Bacillati</taxon>
        <taxon>Actinomycetota</taxon>
        <taxon>Actinomycetes</taxon>
        <taxon>Propionibacteriales</taxon>
        <taxon>Nocardioidaceae</taxon>
        <taxon>Aeromicrobium</taxon>
    </lineage>
</organism>
<feature type="domain" description="Tetrapyrrole methylase" evidence="6">
    <location>
        <begin position="89"/>
        <end position="300"/>
    </location>
</feature>
<keyword evidence="8" id="KW-1185">Reference proteome</keyword>
<dbReference type="Pfam" id="PF13241">
    <property type="entry name" value="NAD_binding_7"/>
    <property type="match status" value="1"/>
</dbReference>
<dbReference type="FunFam" id="3.40.1010.10:FF:000001">
    <property type="entry name" value="Siroheme synthase"/>
    <property type="match status" value="1"/>
</dbReference>
<gene>
    <name evidence="7" type="primary">cobA</name>
    <name evidence="7" type="ORF">ESP70_014705</name>
</gene>
<evidence type="ECO:0000256" key="2">
    <source>
        <dbReference type="ARBA" id="ARBA00022603"/>
    </source>
</evidence>
<evidence type="ECO:0000256" key="5">
    <source>
        <dbReference type="ARBA" id="ARBA00023244"/>
    </source>
</evidence>
<dbReference type="GO" id="GO:0004851">
    <property type="term" value="F:uroporphyrin-III C-methyltransferase activity"/>
    <property type="evidence" value="ECO:0007669"/>
    <property type="project" value="UniProtKB-EC"/>
</dbReference>
<evidence type="ECO:0000259" key="6">
    <source>
        <dbReference type="Pfam" id="PF00590"/>
    </source>
</evidence>
<reference evidence="7" key="1">
    <citation type="submission" date="2019-09" db="EMBL/GenBank/DDBJ databases">
        <authorList>
            <person name="Li J."/>
        </authorList>
    </citation>
    <scope>NUCLEOTIDE SEQUENCE [LARGE SCALE GENOMIC DNA]</scope>
    <source>
        <strain evidence="7">JCM 14732</strain>
    </source>
</reference>
<keyword evidence="4" id="KW-0949">S-adenosyl-L-methionine</keyword>
<dbReference type="NCBIfam" id="TIGR01469">
    <property type="entry name" value="cobA_cysG_Cterm"/>
    <property type="match status" value="1"/>
</dbReference>
<dbReference type="InterPro" id="IPR014776">
    <property type="entry name" value="4pyrrole_Mease_sub2"/>
</dbReference>
<dbReference type="Gene3D" id="3.40.50.720">
    <property type="entry name" value="NAD(P)-binding Rossmann-like Domain"/>
    <property type="match status" value="1"/>
</dbReference>
<dbReference type="FunFam" id="3.30.950.10:FF:000001">
    <property type="entry name" value="Siroheme synthase"/>
    <property type="match status" value="1"/>
</dbReference>
<keyword evidence="3 7" id="KW-0808">Transferase</keyword>
<dbReference type="Proteomes" id="UP000380867">
    <property type="component" value="Unassembled WGS sequence"/>
</dbReference>